<protein>
    <recommendedName>
        <fullName evidence="1">non-specific serine/threonine protein kinase</fullName>
        <ecNumber evidence="1">2.7.11.1</ecNumber>
    </recommendedName>
</protein>
<dbReference type="PANTHER" id="PTHR43289">
    <property type="entry name" value="MITOGEN-ACTIVATED PROTEIN KINASE KINASE KINASE 20-RELATED"/>
    <property type="match status" value="1"/>
</dbReference>
<dbReference type="GO" id="GO:0005524">
    <property type="term" value="F:ATP binding"/>
    <property type="evidence" value="ECO:0007669"/>
    <property type="project" value="UniProtKB-KW"/>
</dbReference>
<dbReference type="Pfam" id="PF00069">
    <property type="entry name" value="Pkinase"/>
    <property type="match status" value="1"/>
</dbReference>
<dbReference type="SUPFAM" id="SSF56112">
    <property type="entry name" value="Protein kinase-like (PK-like)"/>
    <property type="match status" value="1"/>
</dbReference>
<dbReference type="PROSITE" id="PS50011">
    <property type="entry name" value="PROTEIN_KINASE_DOM"/>
    <property type="match status" value="1"/>
</dbReference>
<dbReference type="Gene3D" id="1.10.510.10">
    <property type="entry name" value="Transferase(Phosphotransferase) domain 1"/>
    <property type="match status" value="1"/>
</dbReference>
<dbReference type="RefSeq" id="WP_106186346.1">
    <property type="nucleotide sequence ID" value="NZ_PVTF01000002.1"/>
</dbReference>
<keyword evidence="6" id="KW-0067">ATP-binding</keyword>
<organism evidence="8 9">
    <name type="scientific">Umezawaea tangerina</name>
    <dbReference type="NCBI Taxonomy" id="84725"/>
    <lineage>
        <taxon>Bacteria</taxon>
        <taxon>Bacillati</taxon>
        <taxon>Actinomycetota</taxon>
        <taxon>Actinomycetes</taxon>
        <taxon>Pseudonocardiales</taxon>
        <taxon>Pseudonocardiaceae</taxon>
        <taxon>Umezawaea</taxon>
    </lineage>
</organism>
<dbReference type="InterPro" id="IPR000719">
    <property type="entry name" value="Prot_kinase_dom"/>
</dbReference>
<accession>A0A2T0TGK4</accession>
<dbReference type="EC" id="2.7.11.1" evidence="1"/>
<reference evidence="8 9" key="1">
    <citation type="submission" date="2018-03" db="EMBL/GenBank/DDBJ databases">
        <title>Genomic Encyclopedia of Archaeal and Bacterial Type Strains, Phase II (KMG-II): from individual species to whole genera.</title>
        <authorList>
            <person name="Goeker M."/>
        </authorList>
    </citation>
    <scope>NUCLEOTIDE SEQUENCE [LARGE SCALE GENOMIC DNA]</scope>
    <source>
        <strain evidence="8 9">DSM 44720</strain>
    </source>
</reference>
<feature type="domain" description="Protein kinase" evidence="7">
    <location>
        <begin position="1"/>
        <end position="250"/>
    </location>
</feature>
<dbReference type="AlphaFoldDB" id="A0A2T0TGK4"/>
<dbReference type="PANTHER" id="PTHR43289:SF6">
    <property type="entry name" value="SERINE_THREONINE-PROTEIN KINASE NEKL-3"/>
    <property type="match status" value="1"/>
</dbReference>
<evidence type="ECO:0000313" key="9">
    <source>
        <dbReference type="Proteomes" id="UP000239494"/>
    </source>
</evidence>
<evidence type="ECO:0000256" key="2">
    <source>
        <dbReference type="ARBA" id="ARBA00022527"/>
    </source>
</evidence>
<evidence type="ECO:0000256" key="4">
    <source>
        <dbReference type="ARBA" id="ARBA00022741"/>
    </source>
</evidence>
<dbReference type="SMART" id="SM00220">
    <property type="entry name" value="S_TKc"/>
    <property type="match status" value="1"/>
</dbReference>
<evidence type="ECO:0000256" key="3">
    <source>
        <dbReference type="ARBA" id="ARBA00022679"/>
    </source>
</evidence>
<keyword evidence="4" id="KW-0547">Nucleotide-binding</keyword>
<dbReference type="OrthoDB" id="3815424at2"/>
<gene>
    <name evidence="8" type="ORF">CLV43_102318</name>
</gene>
<name>A0A2T0TGK4_9PSEU</name>
<keyword evidence="9" id="KW-1185">Reference proteome</keyword>
<keyword evidence="3" id="KW-0808">Transferase</keyword>
<dbReference type="Proteomes" id="UP000239494">
    <property type="component" value="Unassembled WGS sequence"/>
</dbReference>
<keyword evidence="2 8" id="KW-0723">Serine/threonine-protein kinase</keyword>
<evidence type="ECO:0000313" key="8">
    <source>
        <dbReference type="EMBL" id="PRY44753.1"/>
    </source>
</evidence>
<evidence type="ECO:0000259" key="7">
    <source>
        <dbReference type="PROSITE" id="PS50011"/>
    </source>
</evidence>
<evidence type="ECO:0000256" key="5">
    <source>
        <dbReference type="ARBA" id="ARBA00022777"/>
    </source>
</evidence>
<evidence type="ECO:0000256" key="1">
    <source>
        <dbReference type="ARBA" id="ARBA00012513"/>
    </source>
</evidence>
<dbReference type="GO" id="GO:0004674">
    <property type="term" value="F:protein serine/threonine kinase activity"/>
    <property type="evidence" value="ECO:0007669"/>
    <property type="project" value="UniProtKB-KW"/>
</dbReference>
<evidence type="ECO:0000256" key="6">
    <source>
        <dbReference type="ARBA" id="ARBA00022840"/>
    </source>
</evidence>
<dbReference type="EMBL" id="PVTF01000002">
    <property type="protein sequence ID" value="PRY44753.1"/>
    <property type="molecule type" value="Genomic_DNA"/>
</dbReference>
<proteinExistence type="predicted"/>
<sequence>MGTAMVTSDEDPVPLATGPVAEVYASGTRVLKVFPGPLDRRTRARLEQEIAAWQGVPATAAVDGVEEMRDGRVVVRAELCPDSLVGRVRREGVLEADDVVDVAGRLGRALAAAHAAGLVHGGVTPGNVLFRASGEPVLADGGLVLRGAFPAEPSAGFAAPETVGDAVRDARTDLYGLGAVLFFACTGRAPYPARLGERPDEHVLRVLAEPVPEVDRPDVPASVREMVRTLLAKDPGDRVLADHRARVPVAEAKPEPKAEHGRLGLVVGIATALGLFAAAPFLLLRDTPPPPSPAAPTMGAAGIDRVEVSDGTDHVRLTWRGTPAGLVYLVVTAPEGRPLTKSAELSEPALDIPVEPGLRYCFEVQGTDGKQVYVSAPTGIRGATCAR</sequence>
<keyword evidence="5 8" id="KW-0418">Kinase</keyword>
<comment type="caution">
    <text evidence="8">The sequence shown here is derived from an EMBL/GenBank/DDBJ whole genome shotgun (WGS) entry which is preliminary data.</text>
</comment>
<dbReference type="InterPro" id="IPR011009">
    <property type="entry name" value="Kinase-like_dom_sf"/>
</dbReference>